<accession>A0A2I1H8G1</accession>
<proteinExistence type="predicted"/>
<dbReference type="VEuPathDB" id="FungiDB:RhiirA1_394282"/>
<gene>
    <name evidence="1" type="ORF">RhiirA4_474470</name>
</gene>
<dbReference type="Proteomes" id="UP000234323">
    <property type="component" value="Unassembled WGS sequence"/>
</dbReference>
<keyword evidence="2" id="KW-1185">Reference proteome</keyword>
<evidence type="ECO:0000313" key="2">
    <source>
        <dbReference type="Proteomes" id="UP000234323"/>
    </source>
</evidence>
<name>A0A2I1H8G1_9GLOM</name>
<dbReference type="OrthoDB" id="2487453at2759"/>
<dbReference type="EMBL" id="LLXI01001792">
    <property type="protein sequence ID" value="PKY55173.1"/>
    <property type="molecule type" value="Genomic_DNA"/>
</dbReference>
<protein>
    <submittedName>
        <fullName evidence="1">Uncharacterized protein</fullName>
    </submittedName>
</protein>
<reference evidence="1 2" key="1">
    <citation type="submission" date="2015-10" db="EMBL/GenBank/DDBJ databases">
        <title>Genome analyses suggest a sexual origin of heterokaryosis in a supposedly ancient asexual fungus.</title>
        <authorList>
            <person name="Ropars J."/>
            <person name="Sedzielewska K."/>
            <person name="Noel J."/>
            <person name="Charron P."/>
            <person name="Farinelli L."/>
            <person name="Marton T."/>
            <person name="Kruger M."/>
            <person name="Pelin A."/>
            <person name="Brachmann A."/>
            <person name="Corradi N."/>
        </authorList>
    </citation>
    <scope>NUCLEOTIDE SEQUENCE [LARGE SCALE GENOMIC DNA]</scope>
    <source>
        <strain evidence="1 2">A4</strain>
    </source>
</reference>
<dbReference type="AlphaFoldDB" id="A0A2I1H8G1"/>
<comment type="caution">
    <text evidence="1">The sequence shown here is derived from an EMBL/GenBank/DDBJ whole genome shotgun (WGS) entry which is preliminary data.</text>
</comment>
<evidence type="ECO:0000313" key="1">
    <source>
        <dbReference type="EMBL" id="PKY55173.1"/>
    </source>
</evidence>
<sequence length="193" mass="22933">MTKENWTHYKQTNRTIILNVVNSAPVNNNINNDPQTDNKSMWNSIKLIIDSTKLTLNCNNYKSTKKTIGSLLRTSQIIQHEDQWKINNINKYINERNDNLVHNQKRMINSILDRKPQRIHLDRLQYTDLITKDLKFTNDPKIIEQQTIQHFQLLGQTRTDVDNIPVCNNISELPPYWQPLYQPIQHKHKHQMI</sequence>
<organism evidence="1 2">
    <name type="scientific">Rhizophagus irregularis</name>
    <dbReference type="NCBI Taxonomy" id="588596"/>
    <lineage>
        <taxon>Eukaryota</taxon>
        <taxon>Fungi</taxon>
        <taxon>Fungi incertae sedis</taxon>
        <taxon>Mucoromycota</taxon>
        <taxon>Glomeromycotina</taxon>
        <taxon>Glomeromycetes</taxon>
        <taxon>Glomerales</taxon>
        <taxon>Glomeraceae</taxon>
        <taxon>Rhizophagus</taxon>
    </lineage>
</organism>